<accession>A0A1H8X150</accession>
<keyword evidence="7" id="KW-1185">Reference proteome</keyword>
<dbReference type="InterPro" id="IPR047640">
    <property type="entry name" value="RpiR-like"/>
</dbReference>
<dbReference type="RefSeq" id="WP_091749028.1">
    <property type="nucleotide sequence ID" value="NZ_FODY01000019.1"/>
</dbReference>
<feature type="domain" description="HTH rpiR-type" evidence="4">
    <location>
        <begin position="4"/>
        <end position="80"/>
    </location>
</feature>
<dbReference type="InterPro" id="IPR046348">
    <property type="entry name" value="SIS_dom_sf"/>
</dbReference>
<dbReference type="Pfam" id="PF01418">
    <property type="entry name" value="HTH_6"/>
    <property type="match status" value="1"/>
</dbReference>
<dbReference type="GO" id="GO:0003700">
    <property type="term" value="F:DNA-binding transcription factor activity"/>
    <property type="evidence" value="ECO:0007669"/>
    <property type="project" value="InterPro"/>
</dbReference>
<dbReference type="InterPro" id="IPR035472">
    <property type="entry name" value="RpiR-like_SIS"/>
</dbReference>
<reference evidence="6 7" key="1">
    <citation type="submission" date="2016-10" db="EMBL/GenBank/DDBJ databases">
        <authorList>
            <person name="de Groot N.N."/>
        </authorList>
    </citation>
    <scope>NUCLEOTIDE SEQUENCE [LARGE SCALE GENOMIC DNA]</scope>
    <source>
        <strain evidence="6 7">DSM 13305</strain>
    </source>
</reference>
<dbReference type="Proteomes" id="UP000198847">
    <property type="component" value="Unassembled WGS sequence"/>
</dbReference>
<dbReference type="Gene3D" id="1.10.10.10">
    <property type="entry name" value="Winged helix-like DNA-binding domain superfamily/Winged helix DNA-binding domain"/>
    <property type="match status" value="1"/>
</dbReference>
<evidence type="ECO:0000256" key="2">
    <source>
        <dbReference type="ARBA" id="ARBA00023125"/>
    </source>
</evidence>
<dbReference type="GO" id="GO:1901135">
    <property type="term" value="P:carbohydrate derivative metabolic process"/>
    <property type="evidence" value="ECO:0007669"/>
    <property type="project" value="InterPro"/>
</dbReference>
<keyword evidence="2 6" id="KW-0238">DNA-binding</keyword>
<evidence type="ECO:0000259" key="5">
    <source>
        <dbReference type="PROSITE" id="PS51464"/>
    </source>
</evidence>
<organism evidence="6 7">
    <name type="scientific">Propionispora vibrioides</name>
    <dbReference type="NCBI Taxonomy" id="112903"/>
    <lineage>
        <taxon>Bacteria</taxon>
        <taxon>Bacillati</taxon>
        <taxon>Bacillota</taxon>
        <taxon>Negativicutes</taxon>
        <taxon>Selenomonadales</taxon>
        <taxon>Sporomusaceae</taxon>
        <taxon>Propionispora</taxon>
    </lineage>
</organism>
<dbReference type="InterPro" id="IPR000281">
    <property type="entry name" value="HTH_RpiR"/>
</dbReference>
<dbReference type="EMBL" id="FODY01000019">
    <property type="protein sequence ID" value="SEP33685.1"/>
    <property type="molecule type" value="Genomic_DNA"/>
</dbReference>
<dbReference type="Pfam" id="PF01380">
    <property type="entry name" value="SIS"/>
    <property type="match status" value="1"/>
</dbReference>
<dbReference type="PANTHER" id="PTHR30514">
    <property type="entry name" value="GLUCOKINASE"/>
    <property type="match status" value="1"/>
</dbReference>
<dbReference type="PROSITE" id="PS51071">
    <property type="entry name" value="HTH_RPIR"/>
    <property type="match status" value="1"/>
</dbReference>
<dbReference type="Gene3D" id="3.40.50.10490">
    <property type="entry name" value="Glucose-6-phosphate isomerase like protein, domain 1"/>
    <property type="match status" value="1"/>
</dbReference>
<sequence>MENYATIMAINNAYPDLFEQERKVAEYILKNPEAVTNMSVTELAEKSNVSDATIIRFSKKVGFKGFYHFKISLAKDIIDPETKISTHIDVENIKASIDNIFSYKIEEIKKTADVIDTTSVKNCIDLIVNCDSLYFFAAGNSNPVAVYAAYQFSQAGIKTVVNITPEMQINAAFSMGENDVAFGISNSGSTRMMLDVFEITQKRKIKSICITSYAKSPLAQLSDCTLHTVMTEKIFFEAFSSSRMMPMVVIDALLLLLSKNKTIDAYKHNSNCEQYLAKYKY</sequence>
<dbReference type="STRING" id="112903.SAMN04490178_11965"/>
<feature type="domain" description="SIS" evidence="5">
    <location>
        <begin position="123"/>
        <end position="263"/>
    </location>
</feature>
<protein>
    <submittedName>
        <fullName evidence="6">DNA-binding transcriptional regulator, MurR/RpiR family, contains HTH and SIS domains</fullName>
    </submittedName>
</protein>
<dbReference type="SUPFAM" id="SSF53697">
    <property type="entry name" value="SIS domain"/>
    <property type="match status" value="1"/>
</dbReference>
<dbReference type="SUPFAM" id="SSF46689">
    <property type="entry name" value="Homeodomain-like"/>
    <property type="match status" value="1"/>
</dbReference>
<dbReference type="PROSITE" id="PS51464">
    <property type="entry name" value="SIS"/>
    <property type="match status" value="1"/>
</dbReference>
<dbReference type="InterPro" id="IPR036388">
    <property type="entry name" value="WH-like_DNA-bd_sf"/>
</dbReference>
<dbReference type="OrthoDB" id="3684496at2"/>
<dbReference type="PANTHER" id="PTHR30514:SF1">
    <property type="entry name" value="HTH-TYPE TRANSCRIPTIONAL REGULATOR HEXR-RELATED"/>
    <property type="match status" value="1"/>
</dbReference>
<evidence type="ECO:0000256" key="3">
    <source>
        <dbReference type="ARBA" id="ARBA00023163"/>
    </source>
</evidence>
<dbReference type="GO" id="GO:0003677">
    <property type="term" value="F:DNA binding"/>
    <property type="evidence" value="ECO:0007669"/>
    <property type="project" value="UniProtKB-KW"/>
</dbReference>
<evidence type="ECO:0000256" key="1">
    <source>
        <dbReference type="ARBA" id="ARBA00023015"/>
    </source>
</evidence>
<gene>
    <name evidence="6" type="ORF">SAMN04490178_11965</name>
</gene>
<dbReference type="InterPro" id="IPR009057">
    <property type="entry name" value="Homeodomain-like_sf"/>
</dbReference>
<evidence type="ECO:0000313" key="7">
    <source>
        <dbReference type="Proteomes" id="UP000198847"/>
    </source>
</evidence>
<keyword evidence="1" id="KW-0805">Transcription regulation</keyword>
<dbReference type="CDD" id="cd05013">
    <property type="entry name" value="SIS_RpiR"/>
    <property type="match status" value="1"/>
</dbReference>
<evidence type="ECO:0000259" key="4">
    <source>
        <dbReference type="PROSITE" id="PS51071"/>
    </source>
</evidence>
<dbReference type="InterPro" id="IPR001347">
    <property type="entry name" value="SIS_dom"/>
</dbReference>
<dbReference type="AlphaFoldDB" id="A0A1H8X150"/>
<proteinExistence type="predicted"/>
<evidence type="ECO:0000313" key="6">
    <source>
        <dbReference type="EMBL" id="SEP33685.1"/>
    </source>
</evidence>
<keyword evidence="3" id="KW-0804">Transcription</keyword>
<name>A0A1H8X150_9FIRM</name>
<dbReference type="GO" id="GO:0097367">
    <property type="term" value="F:carbohydrate derivative binding"/>
    <property type="evidence" value="ECO:0007669"/>
    <property type="project" value="InterPro"/>
</dbReference>